<name>A0A6L2NSY6_TANCI</name>
<reference evidence="1" key="1">
    <citation type="journal article" date="2019" name="Sci. Rep.">
        <title>Draft genome of Tanacetum cinerariifolium, the natural source of mosquito coil.</title>
        <authorList>
            <person name="Yamashiro T."/>
            <person name="Shiraishi A."/>
            <person name="Satake H."/>
            <person name="Nakayama K."/>
        </authorList>
    </citation>
    <scope>NUCLEOTIDE SEQUENCE</scope>
</reference>
<sequence>MKVCGGGRCGQKGGIDGVREVENVSAKSTISPSDISWGKEGFNVHVIGKRERNGWNLVAILNGIEPLSINQEPFHPSLDERNHNIGHKEMCINDKTWLDGENVPIKASKKHSVKKHHHVIFDDVNHPFGNVVGKKSSSEPFSREHARSLAWNVKDLGKVVERKNDFKTVIFDGEKDLANVGVIKMDLKNVGVKIEDEDAALVLLVSLPPLFESFVSSFVVGKDTITLEDSCIDLEKAKIRLERPQVLEQLLLKTTYATWAQNVNYFEWLTVLKIGIP</sequence>
<proteinExistence type="predicted"/>
<accession>A0A6L2NSY6</accession>
<gene>
    <name evidence="1" type="ORF">Tci_061204</name>
</gene>
<comment type="caution">
    <text evidence="1">The sequence shown here is derived from an EMBL/GenBank/DDBJ whole genome shotgun (WGS) entry which is preliminary data.</text>
</comment>
<dbReference type="Pfam" id="PF14223">
    <property type="entry name" value="Retrotran_gag_2"/>
    <property type="match status" value="1"/>
</dbReference>
<evidence type="ECO:0000313" key="1">
    <source>
        <dbReference type="EMBL" id="GEU89226.1"/>
    </source>
</evidence>
<dbReference type="EMBL" id="BKCJ010009917">
    <property type="protein sequence ID" value="GEU89226.1"/>
    <property type="molecule type" value="Genomic_DNA"/>
</dbReference>
<dbReference type="AlphaFoldDB" id="A0A6L2NSY6"/>
<protein>
    <submittedName>
        <fullName evidence="1">Retrovirus-related Pol polyprotein from transposon TNT 1-94</fullName>
    </submittedName>
</protein>
<organism evidence="1">
    <name type="scientific">Tanacetum cinerariifolium</name>
    <name type="common">Dalmatian daisy</name>
    <name type="synonym">Chrysanthemum cinerariifolium</name>
    <dbReference type="NCBI Taxonomy" id="118510"/>
    <lineage>
        <taxon>Eukaryota</taxon>
        <taxon>Viridiplantae</taxon>
        <taxon>Streptophyta</taxon>
        <taxon>Embryophyta</taxon>
        <taxon>Tracheophyta</taxon>
        <taxon>Spermatophyta</taxon>
        <taxon>Magnoliopsida</taxon>
        <taxon>eudicotyledons</taxon>
        <taxon>Gunneridae</taxon>
        <taxon>Pentapetalae</taxon>
        <taxon>asterids</taxon>
        <taxon>campanulids</taxon>
        <taxon>Asterales</taxon>
        <taxon>Asteraceae</taxon>
        <taxon>Asteroideae</taxon>
        <taxon>Anthemideae</taxon>
        <taxon>Anthemidinae</taxon>
        <taxon>Tanacetum</taxon>
    </lineage>
</organism>